<dbReference type="Pfam" id="PF01185">
    <property type="entry name" value="Hydrophobin"/>
    <property type="match status" value="1"/>
</dbReference>
<proteinExistence type="inferred from homology"/>
<keyword evidence="5 7" id="KW-0732">Signal</keyword>
<sequence>MEGCHNGFETPVGWWKKLDGGSWPISELGEGLSYCPGGQVDKRVYYPENYIHRPFYGGYKWSLERRKTSVEQPQFNYPQSYSKFTMRFSTAFALALPLLAAATAIPRADGSCNTGSTLCCNSVQNSSVTGLAQLGGLLGIDLGSITGLIALTCSPLSLIGLGGNSCSAQPVCCTNNSFGGLLAFGCSPLNINL</sequence>
<evidence type="ECO:0000256" key="3">
    <source>
        <dbReference type="ARBA" id="ARBA00022512"/>
    </source>
</evidence>
<evidence type="ECO:0000256" key="4">
    <source>
        <dbReference type="ARBA" id="ARBA00022525"/>
    </source>
</evidence>
<dbReference type="InterPro" id="IPR019778">
    <property type="entry name" value="Class_I_Hydrophobin_CS"/>
</dbReference>
<comment type="caution">
    <text evidence="8">The sequence shown here is derived from an EMBL/GenBank/DDBJ whole genome shotgun (WGS) entry which is preliminary data.</text>
</comment>
<dbReference type="Proteomes" id="UP000467700">
    <property type="component" value="Unassembled WGS sequence"/>
</dbReference>
<dbReference type="SMART" id="SM00075">
    <property type="entry name" value="HYDRO"/>
    <property type="match status" value="1"/>
</dbReference>
<keyword evidence="6 7" id="KW-1015">Disulfide bond</keyword>
<keyword evidence="9" id="KW-1185">Reference proteome</keyword>
<dbReference type="PROSITE" id="PS00956">
    <property type="entry name" value="HYDROPHOBIN"/>
    <property type="match status" value="1"/>
</dbReference>
<evidence type="ECO:0000313" key="9">
    <source>
        <dbReference type="Proteomes" id="UP000467700"/>
    </source>
</evidence>
<evidence type="ECO:0000256" key="2">
    <source>
        <dbReference type="ARBA" id="ARBA00010446"/>
    </source>
</evidence>
<dbReference type="OrthoDB" id="4225815at2759"/>
<reference evidence="8 9" key="1">
    <citation type="submission" date="2020-01" db="EMBL/GenBank/DDBJ databases">
        <authorList>
            <person name="Gupta K D."/>
        </authorList>
    </citation>
    <scope>NUCLEOTIDE SEQUENCE [LARGE SCALE GENOMIC DNA]</scope>
</reference>
<comment type="similarity">
    <text evidence="2 7">Belongs to the fungal hydrophobin family.</text>
</comment>
<keyword evidence="3 7" id="KW-0134">Cell wall</keyword>
<dbReference type="InterPro" id="IPR001338">
    <property type="entry name" value="Class_I_Hydrophobin"/>
</dbReference>
<name>A0A8S0VTJ0_CYCAE</name>
<dbReference type="CDD" id="cd23507">
    <property type="entry name" value="hydrophobin_I"/>
    <property type="match status" value="1"/>
</dbReference>
<gene>
    <name evidence="8" type="ORF">AAE3_LOCUS2785</name>
</gene>
<organism evidence="8 9">
    <name type="scientific">Cyclocybe aegerita</name>
    <name type="common">Black poplar mushroom</name>
    <name type="synonym">Agrocybe aegerita</name>
    <dbReference type="NCBI Taxonomy" id="1973307"/>
    <lineage>
        <taxon>Eukaryota</taxon>
        <taxon>Fungi</taxon>
        <taxon>Dikarya</taxon>
        <taxon>Basidiomycota</taxon>
        <taxon>Agaricomycotina</taxon>
        <taxon>Agaricomycetes</taxon>
        <taxon>Agaricomycetidae</taxon>
        <taxon>Agaricales</taxon>
        <taxon>Agaricineae</taxon>
        <taxon>Bolbitiaceae</taxon>
        <taxon>Cyclocybe</taxon>
    </lineage>
</organism>
<evidence type="ECO:0000256" key="1">
    <source>
        <dbReference type="ARBA" id="ARBA00004191"/>
    </source>
</evidence>
<accession>A0A8S0VTJ0</accession>
<dbReference type="GO" id="GO:0009277">
    <property type="term" value="C:fungal-type cell wall"/>
    <property type="evidence" value="ECO:0007669"/>
    <property type="project" value="InterPro"/>
</dbReference>
<dbReference type="AlphaFoldDB" id="A0A8S0VTJ0"/>
<dbReference type="GO" id="GO:0005199">
    <property type="term" value="F:structural constituent of cell wall"/>
    <property type="evidence" value="ECO:0007669"/>
    <property type="project" value="InterPro"/>
</dbReference>
<protein>
    <recommendedName>
        <fullName evidence="7">Hydrophobin</fullName>
    </recommendedName>
</protein>
<evidence type="ECO:0000256" key="5">
    <source>
        <dbReference type="ARBA" id="ARBA00022729"/>
    </source>
</evidence>
<evidence type="ECO:0000256" key="7">
    <source>
        <dbReference type="RuleBase" id="RU365009"/>
    </source>
</evidence>
<keyword evidence="4 7" id="KW-0964">Secreted</keyword>
<dbReference type="EMBL" id="CACVBS010000029">
    <property type="protein sequence ID" value="CAA7260490.1"/>
    <property type="molecule type" value="Genomic_DNA"/>
</dbReference>
<evidence type="ECO:0000313" key="8">
    <source>
        <dbReference type="EMBL" id="CAA7260490.1"/>
    </source>
</evidence>
<comment type="subcellular location">
    <subcellularLocation>
        <location evidence="1 7">Secreted</location>
        <location evidence="1 7">Cell wall</location>
    </subcellularLocation>
</comment>
<evidence type="ECO:0000256" key="6">
    <source>
        <dbReference type="ARBA" id="ARBA00023157"/>
    </source>
</evidence>